<keyword evidence="3" id="KW-0574">Periplasm</keyword>
<dbReference type="InterPro" id="IPR008929">
    <property type="entry name" value="Chondroitin_lyas"/>
</dbReference>
<protein>
    <submittedName>
        <fullName evidence="6">Heparinase II/III family protein</fullName>
    </submittedName>
</protein>
<evidence type="ECO:0000256" key="1">
    <source>
        <dbReference type="ARBA" id="ARBA00004418"/>
    </source>
</evidence>
<comment type="subcellular location">
    <subcellularLocation>
        <location evidence="1">Periplasm</location>
    </subcellularLocation>
</comment>
<dbReference type="EMBL" id="CP106753">
    <property type="protein sequence ID" value="UXY14626.1"/>
    <property type="molecule type" value="Genomic_DNA"/>
</dbReference>
<evidence type="ECO:0000313" key="7">
    <source>
        <dbReference type="Proteomes" id="UP001061302"/>
    </source>
</evidence>
<keyword evidence="4" id="KW-0456">Lyase</keyword>
<keyword evidence="7" id="KW-1185">Reference proteome</keyword>
<dbReference type="InterPro" id="IPR012480">
    <property type="entry name" value="Hepar_II_III_C"/>
</dbReference>
<dbReference type="Gene3D" id="2.70.98.70">
    <property type="match status" value="1"/>
</dbReference>
<dbReference type="PANTHER" id="PTHR39210:SF1">
    <property type="entry name" value="HEPARIN-SULFATE LYASE"/>
    <property type="match status" value="1"/>
</dbReference>
<dbReference type="RefSeq" id="WP_263123928.1">
    <property type="nucleotide sequence ID" value="NZ_CP106753.1"/>
</dbReference>
<dbReference type="SUPFAM" id="SSF48230">
    <property type="entry name" value="Chondroitin AC/alginate lyase"/>
    <property type="match status" value="1"/>
</dbReference>
<dbReference type="Proteomes" id="UP001061302">
    <property type="component" value="Chromosome"/>
</dbReference>
<name>A0ABY6DJU3_9NEIS</name>
<organism evidence="6 7">
    <name type="scientific">Chitiniphilus purpureus</name>
    <dbReference type="NCBI Taxonomy" id="2981137"/>
    <lineage>
        <taxon>Bacteria</taxon>
        <taxon>Pseudomonadati</taxon>
        <taxon>Pseudomonadota</taxon>
        <taxon>Betaproteobacteria</taxon>
        <taxon>Neisseriales</taxon>
        <taxon>Chitinibacteraceae</taxon>
        <taxon>Chitiniphilus</taxon>
    </lineage>
</organism>
<dbReference type="Pfam" id="PF07940">
    <property type="entry name" value="Hepar_II_III_C"/>
    <property type="match status" value="1"/>
</dbReference>
<evidence type="ECO:0000256" key="4">
    <source>
        <dbReference type="ARBA" id="ARBA00023239"/>
    </source>
</evidence>
<evidence type="ECO:0000313" key="6">
    <source>
        <dbReference type="EMBL" id="UXY14626.1"/>
    </source>
</evidence>
<proteinExistence type="predicted"/>
<evidence type="ECO:0000256" key="2">
    <source>
        <dbReference type="ARBA" id="ARBA00022729"/>
    </source>
</evidence>
<accession>A0ABY6DJU3</accession>
<dbReference type="PANTHER" id="PTHR39210">
    <property type="entry name" value="HEPARIN-SULFATE LYASE"/>
    <property type="match status" value="1"/>
</dbReference>
<gene>
    <name evidence="6" type="ORF">N8I74_15045</name>
</gene>
<reference evidence="6" key="1">
    <citation type="submission" date="2022-10" db="EMBL/GenBank/DDBJ databases">
        <title>Chitiniphilus purpureus sp. nov., a novel chitin-degrading bacterium isolated from crawfish pond sediment.</title>
        <authorList>
            <person name="Li K."/>
        </authorList>
    </citation>
    <scope>NUCLEOTIDE SEQUENCE</scope>
    <source>
        <strain evidence="6">CD1</strain>
    </source>
</reference>
<evidence type="ECO:0000256" key="3">
    <source>
        <dbReference type="ARBA" id="ARBA00022764"/>
    </source>
</evidence>
<feature type="domain" description="Heparinase II/III-like C-terminal" evidence="5">
    <location>
        <begin position="393"/>
        <end position="557"/>
    </location>
</feature>
<sequence length="660" mass="72904">MTLTDRAGKVLRTVDTQDNHYIAPQPLAPGEYCWRVEMRGRSNGPSNCFHITPDSPKLEDFAESALWRKGLRRPFIFNGKNRTRHEWRWAIPRVEAAYRRLERVGATSMKRAASVAVGKESLDAYQEVEHWSNQLLYGSMLHYHTGQPAYLSDIRAVLADLGAGDVFTPSYRDNPRAARSRLWALAYTYDVVGDDLGTAERNRLRLRIEQGIASFVRDIDINAYRQRPNNATHANGIATLLAAAALLAPDSAIAREVLSRHLRWYVYAGNPFGAQDGGYLSGGAYLQWNLVNNLPQWDAIRAATRFNPYQHIWLHNVPRFFAYALPPGAPESLFGDGHETPVDPNHVLGLMDRVASPYAAWYAAQFPRTARKPAVVLSSAAPAPAAAVHFPAKADAALFPDSGIVAMHRQAGGREVSIYLKADPRGSSINHSHADQGAFLIHANGKILAGSNGAYDWYGSPHWKHWYRNTVAHNVVTFDGGQGQPLGSAAPGVRFVDFNTGANDTVAADLTGAYGGALTRYVRGWAYLRPNLLVVRDLLASATPRRWEWNLHSTTGWHAARGGYQQMGEGARSLCVKQVGGPDSDFVEGDAQRWPLERGKRNAVPWHARFVARAPSASADYLFVLDIGCRSLPAATFDKGQLAIDRYRIKAGPDGLLRIE</sequence>
<evidence type="ECO:0000259" key="5">
    <source>
        <dbReference type="Pfam" id="PF07940"/>
    </source>
</evidence>
<dbReference type="Gene3D" id="1.50.10.100">
    <property type="entry name" value="Chondroitin AC/alginate lyase"/>
    <property type="match status" value="1"/>
</dbReference>
<keyword evidence="2" id="KW-0732">Signal</keyword>